<feature type="region of interest" description="Disordered" evidence="1">
    <location>
        <begin position="322"/>
        <end position="353"/>
    </location>
</feature>
<keyword evidence="3" id="KW-1185">Reference proteome</keyword>
<evidence type="ECO:0000256" key="1">
    <source>
        <dbReference type="SAM" id="MobiDB-lite"/>
    </source>
</evidence>
<dbReference type="STRING" id="1442371.A0A0D2JPH8"/>
<evidence type="ECO:0000313" key="2">
    <source>
        <dbReference type="EMBL" id="KIX95267.1"/>
    </source>
</evidence>
<gene>
    <name evidence="2" type="ORF">Z520_09184</name>
</gene>
<reference evidence="2 3" key="1">
    <citation type="submission" date="2015-01" db="EMBL/GenBank/DDBJ databases">
        <title>The Genome Sequence of Fonsecaea multimorphosa CBS 102226.</title>
        <authorList>
            <consortium name="The Broad Institute Genomics Platform"/>
            <person name="Cuomo C."/>
            <person name="de Hoog S."/>
            <person name="Gorbushina A."/>
            <person name="Stielow B."/>
            <person name="Teixiera M."/>
            <person name="Abouelleil A."/>
            <person name="Chapman S.B."/>
            <person name="Priest M."/>
            <person name="Young S.K."/>
            <person name="Wortman J."/>
            <person name="Nusbaum C."/>
            <person name="Birren B."/>
        </authorList>
    </citation>
    <scope>NUCLEOTIDE SEQUENCE [LARGE SCALE GENOMIC DNA]</scope>
    <source>
        <strain evidence="2 3">CBS 102226</strain>
    </source>
</reference>
<feature type="compositionally biased region" description="Acidic residues" evidence="1">
    <location>
        <begin position="12"/>
        <end position="21"/>
    </location>
</feature>
<dbReference type="AlphaFoldDB" id="A0A0D2JPH8"/>
<feature type="region of interest" description="Disordered" evidence="1">
    <location>
        <begin position="617"/>
        <end position="644"/>
    </location>
</feature>
<proteinExistence type="predicted"/>
<dbReference type="OrthoDB" id="4160377at2759"/>
<feature type="region of interest" description="Disordered" evidence="1">
    <location>
        <begin position="138"/>
        <end position="184"/>
    </location>
</feature>
<dbReference type="EMBL" id="KN848083">
    <property type="protein sequence ID" value="KIX95267.1"/>
    <property type="molecule type" value="Genomic_DNA"/>
</dbReference>
<dbReference type="GeneID" id="27714930"/>
<dbReference type="Proteomes" id="UP000053411">
    <property type="component" value="Unassembled WGS sequence"/>
</dbReference>
<feature type="compositionally biased region" description="Low complexity" evidence="1">
    <location>
        <begin position="569"/>
        <end position="580"/>
    </location>
</feature>
<dbReference type="RefSeq" id="XP_016629390.1">
    <property type="nucleotide sequence ID" value="XM_016779679.1"/>
</dbReference>
<protein>
    <submittedName>
        <fullName evidence="2">Uncharacterized protein</fullName>
    </submittedName>
</protein>
<evidence type="ECO:0000313" key="3">
    <source>
        <dbReference type="Proteomes" id="UP000053411"/>
    </source>
</evidence>
<feature type="compositionally biased region" description="Polar residues" evidence="1">
    <location>
        <begin position="545"/>
        <end position="563"/>
    </location>
</feature>
<feature type="compositionally biased region" description="Low complexity" evidence="1">
    <location>
        <begin position="156"/>
        <end position="169"/>
    </location>
</feature>
<feature type="region of interest" description="Disordered" evidence="1">
    <location>
        <begin position="1"/>
        <end position="34"/>
    </location>
</feature>
<sequence>MARGRRRHVKSEDDESEEEVLEPMSPTTQKEHDLKKIMRMDLSEKVADAIKTSDYGNRSRLFTGPSITPECNVEGTEAARVAKENKEPTTRWQTFGQSDEAVDALFTQKQIGTGNTHRHTVEELKREEESRLGHKLSLQDTYNDHGGTRRAGKRVASLPTRPAAAPLAPSGGSEHPFSAAPKESAYAKRGKAVEAAQLTTAKMSLMPMPARPQVAVTTVESKRRGATLPVKSHGYTLVEDPSVFMSSIKGKLGGWPQDKQTEALGTSNSAANTAQATLAGPSIEPAAQSKQTSTDHLHDSSIRRVPVAELSFPVAHALAPGKVSTHTDGAPSPAALSGFSTSTTDGGESSSRIQGVTNDLIGLGIQDAPLSDTRHLLKVDSGRGLAATASPLSPSGSILDSPILEQVSSEVLPAEAAQVVDNTPADAAQVVDNTPADAAQVVDTTPADAAKVVDIGGHRYVLESEVLILKQAFENLLGSATTGLVSNSLASGPARNAVSAPQPPLVSSIVASPSASTAVRCPHPVNPFAPREPLASNDTNIAATQVSSSTANKGSSKPSTTAKPATRPSSVVTSNTTIISKWADGQSSRPLPRPIAPVVRPSSPIIGDRKVFGRISKAAAEGDKYEPPPPRSKRNANIKSRSERYEPEGLQWLLADIAEGKQKNPAADGGEEEL</sequence>
<feature type="compositionally biased region" description="Low complexity" evidence="1">
    <location>
        <begin position="337"/>
        <end position="351"/>
    </location>
</feature>
<accession>A0A0D2JPH8</accession>
<dbReference type="VEuPathDB" id="FungiDB:Z520_09184"/>
<feature type="region of interest" description="Disordered" evidence="1">
    <location>
        <begin position="545"/>
        <end position="604"/>
    </location>
</feature>
<organism evidence="2 3">
    <name type="scientific">Fonsecaea multimorphosa CBS 102226</name>
    <dbReference type="NCBI Taxonomy" id="1442371"/>
    <lineage>
        <taxon>Eukaryota</taxon>
        <taxon>Fungi</taxon>
        <taxon>Dikarya</taxon>
        <taxon>Ascomycota</taxon>
        <taxon>Pezizomycotina</taxon>
        <taxon>Eurotiomycetes</taxon>
        <taxon>Chaetothyriomycetidae</taxon>
        <taxon>Chaetothyriales</taxon>
        <taxon>Herpotrichiellaceae</taxon>
        <taxon>Fonsecaea</taxon>
    </lineage>
</organism>
<name>A0A0D2JPH8_9EURO</name>